<dbReference type="EMBL" id="ATBP01000861">
    <property type="protein sequence ID" value="ETR68692.1"/>
    <property type="molecule type" value="Genomic_DNA"/>
</dbReference>
<name>A0A1V1P1E7_9BACT</name>
<dbReference type="Proteomes" id="UP000189670">
    <property type="component" value="Unassembled WGS sequence"/>
</dbReference>
<dbReference type="AlphaFoldDB" id="A0A1V1P1E7"/>
<evidence type="ECO:0000313" key="2">
    <source>
        <dbReference type="Proteomes" id="UP000189670"/>
    </source>
</evidence>
<gene>
    <name evidence="1" type="ORF">OMM_04415</name>
</gene>
<organism evidence="1 2">
    <name type="scientific">Candidatus Magnetoglobus multicellularis str. Araruama</name>
    <dbReference type="NCBI Taxonomy" id="890399"/>
    <lineage>
        <taxon>Bacteria</taxon>
        <taxon>Pseudomonadati</taxon>
        <taxon>Thermodesulfobacteriota</taxon>
        <taxon>Desulfobacteria</taxon>
        <taxon>Desulfobacterales</taxon>
        <taxon>Desulfobacteraceae</taxon>
        <taxon>Candidatus Magnetoglobus</taxon>
    </lineage>
</organism>
<sequence length="179" mass="20455">MEKIDKISKNKTEALNRKAIAITKTISKHGLPSSEKRTYNNRVAPTGEKIIKHQMKLAEKRIRKEIEKVTNELVATQKFYARKLKTKNGKVDKASKLRQELYFFDKLVKQTKTATKALKVLAGSLESNINMLERMKSRGLLETNIQKTHKRMARNVERSLTELLKKGAFNSMKGGAVKN</sequence>
<accession>A0A1V1P1E7</accession>
<protein>
    <submittedName>
        <fullName evidence="1">Uncharacterized protein</fullName>
    </submittedName>
</protein>
<reference evidence="2" key="1">
    <citation type="submission" date="2012-11" db="EMBL/GenBank/DDBJ databases">
        <authorList>
            <person name="Lucero-Rivera Y.E."/>
            <person name="Tovar-Ramirez D."/>
        </authorList>
    </citation>
    <scope>NUCLEOTIDE SEQUENCE [LARGE SCALE GENOMIC DNA]</scope>
    <source>
        <strain evidence="2">Araruama</strain>
    </source>
</reference>
<proteinExistence type="predicted"/>
<comment type="caution">
    <text evidence="1">The sequence shown here is derived from an EMBL/GenBank/DDBJ whole genome shotgun (WGS) entry which is preliminary data.</text>
</comment>
<evidence type="ECO:0000313" key="1">
    <source>
        <dbReference type="EMBL" id="ETR68692.1"/>
    </source>
</evidence>